<dbReference type="Pfam" id="PF16172">
    <property type="entry name" value="DOCK_N"/>
    <property type="match status" value="1"/>
</dbReference>
<feature type="domain" description="C2 DOCK-type" evidence="7">
    <location>
        <begin position="857"/>
        <end position="1055"/>
    </location>
</feature>
<dbReference type="EMBL" id="CALTRL010000824">
    <property type="protein sequence ID" value="CAH7669844.1"/>
    <property type="molecule type" value="Genomic_DNA"/>
</dbReference>
<dbReference type="Pfam" id="PF20421">
    <property type="entry name" value="DHR-2_Lobe_C"/>
    <property type="match status" value="1"/>
</dbReference>
<evidence type="ECO:0000256" key="4">
    <source>
        <dbReference type="ARBA" id="ARBA00022658"/>
    </source>
</evidence>
<evidence type="ECO:0000256" key="1">
    <source>
        <dbReference type="ARBA" id="ARBA00004496"/>
    </source>
</evidence>
<evidence type="ECO:0000259" key="7">
    <source>
        <dbReference type="PROSITE" id="PS51650"/>
    </source>
</evidence>
<evidence type="ECO:0000256" key="6">
    <source>
        <dbReference type="SAM" id="MobiDB-lite"/>
    </source>
</evidence>
<dbReference type="Gene3D" id="2.60.40.150">
    <property type="entry name" value="C2 domain"/>
    <property type="match status" value="1"/>
</dbReference>
<dbReference type="InterPro" id="IPR026791">
    <property type="entry name" value="DOCK"/>
</dbReference>
<feature type="compositionally biased region" description="Polar residues" evidence="6">
    <location>
        <begin position="633"/>
        <end position="643"/>
    </location>
</feature>
<dbReference type="PROSITE" id="PS51650">
    <property type="entry name" value="C2_DOCK"/>
    <property type="match status" value="1"/>
</dbReference>
<protein>
    <submittedName>
        <fullName evidence="9">Uncharacterized protein</fullName>
    </submittedName>
</protein>
<dbReference type="Pfam" id="PF14429">
    <property type="entry name" value="DOCK-C2"/>
    <property type="match status" value="1"/>
</dbReference>
<feature type="region of interest" description="Disordered" evidence="6">
    <location>
        <begin position="2281"/>
        <end position="2386"/>
    </location>
</feature>
<dbReference type="InterPro" id="IPR027357">
    <property type="entry name" value="DOCKER_dom"/>
</dbReference>
<dbReference type="InterPro" id="IPR016024">
    <property type="entry name" value="ARM-type_fold"/>
</dbReference>
<accession>A0AAV0ANH2</accession>
<dbReference type="InterPro" id="IPR032376">
    <property type="entry name" value="DOCK_N"/>
</dbReference>
<organism evidence="9 10">
    <name type="scientific">Phakopsora pachyrhizi</name>
    <name type="common">Asian soybean rust disease fungus</name>
    <dbReference type="NCBI Taxonomy" id="170000"/>
    <lineage>
        <taxon>Eukaryota</taxon>
        <taxon>Fungi</taxon>
        <taxon>Dikarya</taxon>
        <taxon>Basidiomycota</taxon>
        <taxon>Pucciniomycotina</taxon>
        <taxon>Pucciniomycetes</taxon>
        <taxon>Pucciniales</taxon>
        <taxon>Phakopsoraceae</taxon>
        <taxon>Phakopsora</taxon>
    </lineage>
</organism>
<feature type="region of interest" description="Disordered" evidence="6">
    <location>
        <begin position="2434"/>
        <end position="2455"/>
    </location>
</feature>
<keyword evidence="4" id="KW-0344">Guanine-nucleotide releasing factor</keyword>
<name>A0AAV0ANH2_PHAPC</name>
<dbReference type="InterPro" id="IPR046769">
    <property type="entry name" value="DOCKER_Lobe_A"/>
</dbReference>
<keyword evidence="3" id="KW-0597">Phosphoprotein</keyword>
<dbReference type="GO" id="GO:0005886">
    <property type="term" value="C:plasma membrane"/>
    <property type="evidence" value="ECO:0007669"/>
    <property type="project" value="TreeGrafter"/>
</dbReference>
<comment type="caution">
    <text evidence="9">The sequence shown here is derived from an EMBL/GenBank/DDBJ whole genome shotgun (WGS) entry which is preliminary data.</text>
</comment>
<dbReference type="Proteomes" id="UP001153365">
    <property type="component" value="Unassembled WGS sequence"/>
</dbReference>
<evidence type="ECO:0000259" key="8">
    <source>
        <dbReference type="PROSITE" id="PS51651"/>
    </source>
</evidence>
<dbReference type="GO" id="GO:0031267">
    <property type="term" value="F:small GTPase binding"/>
    <property type="evidence" value="ECO:0007669"/>
    <property type="project" value="TreeGrafter"/>
</dbReference>
<comment type="subcellular location">
    <subcellularLocation>
        <location evidence="1">Cytoplasm</location>
    </subcellularLocation>
</comment>
<dbReference type="InterPro" id="IPR043162">
    <property type="entry name" value="DOCK_C_lobe_C"/>
</dbReference>
<sequence length="2495" mass="276861">MTFNINSVDANHSLLISHSGRWTSVPSILYGTVLYPFNPVLVDHRLINPKGKSKSTDNLDLDQQHSSAPDQTEIHLSEHLIPPNPHQVPLEVGDECYVFEQYLPANGAPIDTSTIWYRGYIVNQSHRPSSFPQLPQPNPLHASTSPNHHGFGAPSDHTDQPTSQLPCEPNVFLGIFPASHLHIREGLDDPSHRLSQSSAHVSYHPAPNSKQLSPGANPIRSFSKYGPMESLPEEDESESTFRLSGSFGQSHNQKSFQIGGLGQRRSRIRSMTIEKLPIPLPALKTGDETTSGRDEPLIDEIACALREWYTLLYIHLHRRNYRLFHAVKDHIEALHMGRRQLLAQNLSTEEAVQLRRDLVQRLVYGNLIQGLDVIVRHPDYGALAESEVDIDNVDSRSWMSSIRMYVCQVKLAYFNQALINSPVIGPGNLNLLDPSLNQALSSVSSNHQSKLNEPNQIPLNAHLPNSRSTCTAATRTAHAGDLSTSSFLAIASNGNVFNSSSQSASTRPKFYHVLLEVKSFMANPCAEGELIECYFSLYNKSESRFMTEEYCLILNHLGVPVRNMSDHHHNIHTTPQTPSQPGQILISAKTMFRDLSQHDVQDSIFLVCRLVKNGNMKSPLAGAPPLLAPSSSQNEPAPSSNLSGGRLEADSVSPTQSSAEAQQQASPGPDGANFGNQTSSNLFDGNRETHEMSHWLNRTGMQSARRPYGCAVVEIRHFSVHCSSQMLAPNSITRSSNLGFTTNGVLESAAQQYHMNIFSPVHEASFPTLHEDIIASRVKEFFGSGSLTPYVGSSKHSGSNSSPQSSAPIKNESILIEMRTFYGDTASILKENSSSLGGIPLTRRLGFPDVVFPDDARNEIYIKFWSGDFSRFHVGNGPKMISSGAGKNIEVTAELKNKTGTVLERVISRGSGEPKVTRYSSMVYRNNSTPTWGELLKLDISSEAIEDCHLFFTFRNRSEKPNRSGAGTAANPQSLVDKPFAFAFLPLFSANKTFIPDGEHSLVLFKFDKSCSTPEVYSRVCASLEEGQVTPEITPALSKTLIPLKDTFVVRSFLCSTRHTQNEVLLKLMKWEELLDNPVELRDTLTKLKFASEVEICKFLRNIFDAIFGVLVSRANADNKEYDDLVFNALVTLLGIVSDRRFTNFKPVVDLYIDQHFSCTTASSHLIRSLQSLLMNPTSAQNAQLLRSTIKVWGHLLRLIIRSRDLQRLKDSHAASGGELVSDAIESKFKHDLTTVLNKINSLMSMDSNAIIGTQTLAVQHYASLLPELAKVFTPLDLLEKSNSFCDSIIATKGKIVIWKLLLQEQIVMSPIFDEPEGRLRLIPKLIGWVKPHLGELVDYSAFKPKGNDAIKDSARVTWLEGIRISTAVIAVALDRLHEALIDPEIRADQSSLAQEHDNIEYLLGLLPKLLDSFRELDSPVNVEAVQRLGTTASVISPNPIVFPATYPFSLLNCLPSKSGALQTNGQTATAAPPASGHNPSTQNLLGEISVVMMSMIMISPHKMVENYFEEMLEVEGKENMAKFLSKLFKVFYSVLKNKAFPPNWLNVNVLAHNISLKVLECVSKLMEREFVPKLPTDKTSQAVSVHSASNQQETEDSEKFNSELWSDFLVLIHGMLSSQHLVIEDFPPQKRKAVWKLAGDLRGKGSNIFKRAWEAIGSDFIPVGPDGGMTKCGGYQVQFVPGFIEPLLELCLSHHDEMRNNAVIVLYSVIVSEYKLNGHFAVIADEIIDKLDSLLGSAPNNPQTDELSKSSFVSQLRKLVFESIPLPVNQAVEGSGYRNEQQFHIDEELKIQVDGFLNSLAQFLNLLLSIRNLPPGDEFIDDRVIGTLKLMSFIRNIGRSGIYVHYVHKLVNFHEACGNFVEAGLALRLHADLHQWDLNAVVEAIPELSLPKQTSFYRKEILYLRILEYLAKGKAWESGIQICKELQEQYEHVSFDYERLSEVLAHQSSLYQNIVKKDRFFSEYFRVAFYGQGFPPSVQNRQFVYKGYEWEKYSAFCDRMHNKHPNAQILRLNVVAAEELQLLDGQFLHITKVIAEPDRTSIVFTNQEVPTSVVSYYEHNATNTFSYSRPFNKDGSDQGDPLRMWVEKTFLVCEDVFPTVLKRSEILEIRVLEISPIENAIMTTEEKTRELQSLHQRYLALNKTSETRLNTNPLSMILNSMVDAPALTGIPAYKSAFFTSEYFELHPDGQQFVKLLKQAIDNQASAINESLKLHQALCPPEMKTFHETLHQFFTKNFTEEISRLDLDTTYPTVLIADAPEEHTAISSYLGRNVLGECTSSNGFSPHSESSFGGAQSSRLPSKSIGQVLDSQANPGHSSAPTALSPAIYGKSTTGIGKSPSSNNGIPSHDARAGTYPSPVDYGSQTPSLSSGRDGSGQAGAGDIVFQSGGMTNGLLGQHAGFGTSDSSHLQNQTEVSMAQQFTNQNSHNISSEAMSLGREPSAISSKSSEQPHTEKAVRRFLGGGIGSHRTNNTEDRRSILGLKFGIKKVNKAAV</sequence>
<dbReference type="InterPro" id="IPR035892">
    <property type="entry name" value="C2_domain_sf"/>
</dbReference>
<dbReference type="InterPro" id="IPR043161">
    <property type="entry name" value="DOCK_C_lobe_A"/>
</dbReference>
<dbReference type="PANTHER" id="PTHR45653:SF10">
    <property type="entry name" value="MYOBLAST CITY, ISOFORM B"/>
    <property type="match status" value="1"/>
</dbReference>
<evidence type="ECO:0000256" key="3">
    <source>
        <dbReference type="ARBA" id="ARBA00022553"/>
    </source>
</evidence>
<feature type="compositionally biased region" description="Polar residues" evidence="6">
    <location>
        <begin position="2281"/>
        <end position="2322"/>
    </location>
</feature>
<dbReference type="PANTHER" id="PTHR45653">
    <property type="entry name" value="DEDICATOR OF CYTOKINESIS"/>
    <property type="match status" value="1"/>
</dbReference>
<feature type="compositionally biased region" description="Low complexity" evidence="6">
    <location>
        <begin position="622"/>
        <end position="632"/>
    </location>
</feature>
<dbReference type="InterPro" id="IPR042455">
    <property type="entry name" value="DOCK_N_sub1"/>
</dbReference>
<feature type="compositionally biased region" description="Polar residues" evidence="6">
    <location>
        <begin position="2363"/>
        <end position="2373"/>
    </location>
</feature>
<dbReference type="GO" id="GO:0005085">
    <property type="term" value="F:guanyl-nucleotide exchange factor activity"/>
    <property type="evidence" value="ECO:0007669"/>
    <property type="project" value="UniProtKB-KW"/>
</dbReference>
<dbReference type="GO" id="GO:0007264">
    <property type="term" value="P:small GTPase-mediated signal transduction"/>
    <property type="evidence" value="ECO:0007669"/>
    <property type="project" value="InterPro"/>
</dbReference>
<evidence type="ECO:0000313" key="10">
    <source>
        <dbReference type="Proteomes" id="UP001153365"/>
    </source>
</evidence>
<reference evidence="9" key="1">
    <citation type="submission" date="2022-06" db="EMBL/GenBank/DDBJ databases">
        <authorList>
            <consortium name="SYNGENTA / RWTH Aachen University"/>
        </authorList>
    </citation>
    <scope>NUCLEOTIDE SEQUENCE</scope>
</reference>
<dbReference type="InterPro" id="IPR027007">
    <property type="entry name" value="C2_DOCK-type_domain"/>
</dbReference>
<keyword evidence="10" id="KW-1185">Reference proteome</keyword>
<gene>
    <name evidence="9" type="ORF">PPACK8108_LOCUS4499</name>
</gene>
<dbReference type="Pfam" id="PF06920">
    <property type="entry name" value="DHR-2_Lobe_A"/>
    <property type="match status" value="1"/>
</dbReference>
<dbReference type="SUPFAM" id="SSF48371">
    <property type="entry name" value="ARM repeat"/>
    <property type="match status" value="1"/>
</dbReference>
<feature type="domain" description="DOCKER" evidence="8">
    <location>
        <begin position="1835"/>
        <end position="2250"/>
    </location>
</feature>
<feature type="compositionally biased region" description="Polar residues" evidence="6">
    <location>
        <begin position="2331"/>
        <end position="2346"/>
    </location>
</feature>
<dbReference type="GO" id="GO:0005737">
    <property type="term" value="C:cytoplasm"/>
    <property type="evidence" value="ECO:0007669"/>
    <property type="project" value="UniProtKB-SubCell"/>
</dbReference>
<dbReference type="Pfam" id="PF20422">
    <property type="entry name" value="DHR-2_Lobe_B"/>
    <property type="match status" value="1"/>
</dbReference>
<proteinExistence type="inferred from homology"/>
<comment type="similarity">
    <text evidence="5">Belongs to the DOCK family.</text>
</comment>
<feature type="compositionally biased region" description="Low complexity" evidence="6">
    <location>
        <begin position="656"/>
        <end position="666"/>
    </location>
</feature>
<dbReference type="CDD" id="cd08679">
    <property type="entry name" value="C2_DOCK180_related"/>
    <property type="match status" value="1"/>
</dbReference>
<evidence type="ECO:0000256" key="2">
    <source>
        <dbReference type="ARBA" id="ARBA00022490"/>
    </source>
</evidence>
<dbReference type="CDD" id="cd11684">
    <property type="entry name" value="DHR2_DOCK"/>
    <property type="match status" value="1"/>
</dbReference>
<dbReference type="Gene3D" id="1.20.1270.350">
    <property type="entry name" value="Dedicator of cytokinesis N-terminal subdomain"/>
    <property type="match status" value="1"/>
</dbReference>
<feature type="compositionally biased region" description="Polar residues" evidence="6">
    <location>
        <begin position="674"/>
        <end position="683"/>
    </location>
</feature>
<feature type="region of interest" description="Disordered" evidence="6">
    <location>
        <begin position="51"/>
        <end position="71"/>
    </location>
</feature>
<evidence type="ECO:0000313" key="9">
    <source>
        <dbReference type="EMBL" id="CAH7669844.1"/>
    </source>
</evidence>
<dbReference type="Gene3D" id="1.20.58.740">
    <property type="match status" value="1"/>
</dbReference>
<dbReference type="InterPro" id="IPR046770">
    <property type="entry name" value="DOCKER_Lobe_B"/>
</dbReference>
<keyword evidence="2" id="KW-0963">Cytoplasm</keyword>
<feature type="region of interest" description="Disordered" evidence="6">
    <location>
        <begin position="128"/>
        <end position="168"/>
    </location>
</feature>
<dbReference type="Pfam" id="PF23554">
    <property type="entry name" value="TPR_DOCK"/>
    <property type="match status" value="2"/>
</dbReference>
<dbReference type="PROSITE" id="PS51651">
    <property type="entry name" value="DOCKER"/>
    <property type="match status" value="1"/>
</dbReference>
<dbReference type="Gene3D" id="1.25.40.410">
    <property type="match status" value="1"/>
</dbReference>
<evidence type="ECO:0000256" key="5">
    <source>
        <dbReference type="PROSITE-ProRule" id="PRU00983"/>
    </source>
</evidence>
<dbReference type="InterPro" id="IPR056372">
    <property type="entry name" value="TPR_DOCK"/>
</dbReference>
<feature type="region of interest" description="Disordered" evidence="6">
    <location>
        <begin position="188"/>
        <end position="237"/>
    </location>
</feature>
<feature type="region of interest" description="Disordered" evidence="6">
    <location>
        <begin position="622"/>
        <end position="685"/>
    </location>
</feature>
<dbReference type="InterPro" id="IPR046773">
    <property type="entry name" value="DOCKER_Lobe_C"/>
</dbReference>